<dbReference type="Gene3D" id="2.30.30.60">
    <property type="match status" value="1"/>
</dbReference>
<dbReference type="CDD" id="cd00038">
    <property type="entry name" value="CAP_ED"/>
    <property type="match status" value="1"/>
</dbReference>
<feature type="transmembrane region" description="Helical" evidence="7">
    <location>
        <begin position="57"/>
        <end position="77"/>
    </location>
</feature>
<feature type="transmembrane region" description="Helical" evidence="7">
    <location>
        <begin position="112"/>
        <end position="134"/>
    </location>
</feature>
<dbReference type="InterPro" id="IPR018490">
    <property type="entry name" value="cNMP-bd_dom_sf"/>
</dbReference>
<keyword evidence="3" id="KW-1003">Cell membrane</keyword>
<evidence type="ECO:0000256" key="1">
    <source>
        <dbReference type="ARBA" id="ARBA00004651"/>
    </source>
</evidence>
<comment type="subcellular location">
    <subcellularLocation>
        <location evidence="1">Cell membrane</location>
        <topology evidence="1">Multi-pass membrane protein</topology>
    </subcellularLocation>
</comment>
<evidence type="ECO:0000256" key="7">
    <source>
        <dbReference type="SAM" id="Phobius"/>
    </source>
</evidence>
<dbReference type="SUPFAM" id="SSF51206">
    <property type="entry name" value="cAMP-binding domain-like"/>
    <property type="match status" value="1"/>
</dbReference>
<reference evidence="9" key="1">
    <citation type="submission" date="2019-12" db="EMBL/GenBank/DDBJ databases">
        <title>High-Quality draft genome sequences of three cyanobacteria isolated from the limestone walls of the Old Cathedral of Coimbra.</title>
        <authorList>
            <person name="Tiago I."/>
            <person name="Soares F."/>
            <person name="Portugal A."/>
        </authorList>
    </citation>
    <scope>NUCLEOTIDE SEQUENCE [LARGE SCALE GENOMIC DNA]</scope>
    <source>
        <strain evidence="9">C</strain>
    </source>
</reference>
<dbReference type="InterPro" id="IPR018488">
    <property type="entry name" value="cNMP-bd_CS"/>
</dbReference>
<dbReference type="SUPFAM" id="SSF50182">
    <property type="entry name" value="Sm-like ribonucleoproteins"/>
    <property type="match status" value="1"/>
</dbReference>
<dbReference type="SUPFAM" id="SSF82861">
    <property type="entry name" value="Mechanosensitive channel protein MscS (YggB), transmembrane region"/>
    <property type="match status" value="1"/>
</dbReference>
<dbReference type="InterPro" id="IPR049278">
    <property type="entry name" value="MS_channel_C"/>
</dbReference>
<dbReference type="InterPro" id="IPR000595">
    <property type="entry name" value="cNMP-bd_dom"/>
</dbReference>
<dbReference type="Pfam" id="PF00027">
    <property type="entry name" value="cNMP_binding"/>
    <property type="match status" value="1"/>
</dbReference>
<dbReference type="SMART" id="SM00100">
    <property type="entry name" value="cNMP"/>
    <property type="match status" value="1"/>
</dbReference>
<evidence type="ECO:0000256" key="3">
    <source>
        <dbReference type="ARBA" id="ARBA00022475"/>
    </source>
</evidence>
<gene>
    <name evidence="9" type="ORF">GS597_14840</name>
</gene>
<dbReference type="PANTHER" id="PTHR30347">
    <property type="entry name" value="POTASSIUM CHANNEL RELATED"/>
    <property type="match status" value="1"/>
</dbReference>
<dbReference type="InterPro" id="IPR023408">
    <property type="entry name" value="MscS_beta-dom_sf"/>
</dbReference>
<keyword evidence="4 7" id="KW-0812">Transmembrane</keyword>
<dbReference type="Gene3D" id="3.30.70.100">
    <property type="match status" value="1"/>
</dbReference>
<dbReference type="GO" id="GO:0005886">
    <property type="term" value="C:plasma membrane"/>
    <property type="evidence" value="ECO:0007669"/>
    <property type="project" value="UniProtKB-SubCell"/>
</dbReference>
<sequence>MVITGLSVLSVALILTVAWGADWLLDRLFEKLQSWGSKSLASSYRSWFELGRSFLKFGLRLGVWILAGYVILLRVPILQPVATWFTQGLRTIPTELGIMSRAPLFTLGRNRISLGTLILFLVAALLIFLSAGLLSQWLKRRILVRINADRGTQEAIAAIIGYTLALIGLLVLLQSLGLDLSSLAVFAGVIGLGIGFSLQQLASHFVSGITLLFEQQLRVGDFIDIEGVLGTIERISIRSTIVRTQDRRFVIVPNHLFFEQKVINWSYQTPESRIHLPVNVAYGSDTVLVTETLLSAARMDPRVLRYPTPQVWFKRFGESAYEFELLVWINQPPEFEPIKSALYFLIEQELHQRGIEVPFPQRDLHLRNPEMLQSMGLVGQHRDASLNSDAVLSTTGETPTQKPTLAAKGMPNSKTLRVLLRQVSYFEKCTNAQLRVLIEQGYRKFLATGQIVCREQEPGESFYIILTGQVEVVSEKLGQAIAILSDGNFFGEISLLTGAPRSATVRTITDTILFVVDRSALQLLLKNHQGLAEEIARALCQRQQVLQELGLFNPNALDRSDDAPFIWIRRRLQTLFGI</sequence>
<dbReference type="PANTHER" id="PTHR30347:SF1">
    <property type="entry name" value="MECHANOSENSITIVE CHANNEL MSCK"/>
    <property type="match status" value="1"/>
</dbReference>
<dbReference type="Gene3D" id="1.10.287.1260">
    <property type="match status" value="1"/>
</dbReference>
<comment type="similarity">
    <text evidence="2">Belongs to the MscS (TC 1.A.23) family.</text>
</comment>
<evidence type="ECO:0000313" key="10">
    <source>
        <dbReference type="Proteomes" id="UP000607397"/>
    </source>
</evidence>
<proteinExistence type="inferred from homology"/>
<dbReference type="InterPro" id="IPR006685">
    <property type="entry name" value="MscS_channel_2nd"/>
</dbReference>
<keyword evidence="10" id="KW-1185">Reference proteome</keyword>
<dbReference type="SUPFAM" id="SSF82689">
    <property type="entry name" value="Mechanosensitive channel protein MscS (YggB), C-terminal domain"/>
    <property type="match status" value="1"/>
</dbReference>
<dbReference type="InterPro" id="IPR052702">
    <property type="entry name" value="MscS-like_channel"/>
</dbReference>
<keyword evidence="5 7" id="KW-1133">Transmembrane helix</keyword>
<accession>A0A8K2A180</accession>
<feature type="transmembrane region" description="Helical" evidence="7">
    <location>
        <begin position="180"/>
        <end position="198"/>
    </location>
</feature>
<evidence type="ECO:0000313" key="9">
    <source>
        <dbReference type="EMBL" id="NCJ07763.1"/>
    </source>
</evidence>
<dbReference type="AlphaFoldDB" id="A0A8K2A180"/>
<dbReference type="EMBL" id="WVIC01000032">
    <property type="protein sequence ID" value="NCJ07763.1"/>
    <property type="molecule type" value="Genomic_DNA"/>
</dbReference>
<feature type="transmembrane region" description="Helical" evidence="7">
    <location>
        <begin position="6"/>
        <end position="25"/>
    </location>
</feature>
<dbReference type="GO" id="GO:0055085">
    <property type="term" value="P:transmembrane transport"/>
    <property type="evidence" value="ECO:0007669"/>
    <property type="project" value="InterPro"/>
</dbReference>
<name>A0A8K2A180_9CYAN</name>
<evidence type="ECO:0000259" key="8">
    <source>
        <dbReference type="PROSITE" id="PS50042"/>
    </source>
</evidence>
<keyword evidence="6 7" id="KW-0472">Membrane</keyword>
<dbReference type="Proteomes" id="UP000607397">
    <property type="component" value="Unassembled WGS sequence"/>
</dbReference>
<evidence type="ECO:0000256" key="2">
    <source>
        <dbReference type="ARBA" id="ARBA00008017"/>
    </source>
</evidence>
<feature type="domain" description="Cyclic nucleotide-binding" evidence="8">
    <location>
        <begin position="425"/>
        <end position="525"/>
    </location>
</feature>
<evidence type="ECO:0000256" key="6">
    <source>
        <dbReference type="ARBA" id="ARBA00023136"/>
    </source>
</evidence>
<protein>
    <submittedName>
        <fullName evidence="9">Mechanosensitive ion channel</fullName>
    </submittedName>
</protein>
<dbReference type="Gene3D" id="2.60.120.10">
    <property type="entry name" value="Jelly Rolls"/>
    <property type="match status" value="1"/>
</dbReference>
<comment type="caution">
    <text evidence="9">The sequence shown here is derived from an EMBL/GenBank/DDBJ whole genome shotgun (WGS) entry which is preliminary data.</text>
</comment>
<dbReference type="PROSITE" id="PS50042">
    <property type="entry name" value="CNMP_BINDING_3"/>
    <property type="match status" value="1"/>
</dbReference>
<feature type="transmembrane region" description="Helical" evidence="7">
    <location>
        <begin position="155"/>
        <end position="174"/>
    </location>
</feature>
<dbReference type="PROSITE" id="PS00889">
    <property type="entry name" value="CNMP_BINDING_2"/>
    <property type="match status" value="1"/>
</dbReference>
<dbReference type="Pfam" id="PF00924">
    <property type="entry name" value="MS_channel_2nd"/>
    <property type="match status" value="1"/>
</dbReference>
<dbReference type="InterPro" id="IPR014710">
    <property type="entry name" value="RmlC-like_jellyroll"/>
</dbReference>
<evidence type="ECO:0000256" key="4">
    <source>
        <dbReference type="ARBA" id="ARBA00022692"/>
    </source>
</evidence>
<dbReference type="InterPro" id="IPR011066">
    <property type="entry name" value="MscS_channel_C_sf"/>
</dbReference>
<dbReference type="InterPro" id="IPR011014">
    <property type="entry name" value="MscS_channel_TM-2"/>
</dbReference>
<dbReference type="Pfam" id="PF21082">
    <property type="entry name" value="MS_channel_3rd"/>
    <property type="match status" value="1"/>
</dbReference>
<organism evidence="9 10">
    <name type="scientific">Petrachloros mirabilis ULC683</name>
    <dbReference type="NCBI Taxonomy" id="2781853"/>
    <lineage>
        <taxon>Bacteria</taxon>
        <taxon>Bacillati</taxon>
        <taxon>Cyanobacteriota</taxon>
        <taxon>Cyanophyceae</taxon>
        <taxon>Synechococcales</taxon>
        <taxon>Petrachlorosaceae</taxon>
        <taxon>Petrachloros</taxon>
        <taxon>Petrachloros mirabilis</taxon>
    </lineage>
</organism>
<dbReference type="InterPro" id="IPR010920">
    <property type="entry name" value="LSM_dom_sf"/>
</dbReference>
<evidence type="ECO:0000256" key="5">
    <source>
        <dbReference type="ARBA" id="ARBA00022989"/>
    </source>
</evidence>